<dbReference type="RefSeq" id="WP_003498391.1">
    <property type="nucleotide sequence ID" value="NZ_KE993000.1"/>
</dbReference>
<evidence type="ECO:0008006" key="4">
    <source>
        <dbReference type="Google" id="ProtNLM"/>
    </source>
</evidence>
<dbReference type="Pfam" id="PF14202">
    <property type="entry name" value="TnpW"/>
    <property type="match status" value="1"/>
</dbReference>
<dbReference type="InterPro" id="IPR026990">
    <property type="entry name" value="TnpW"/>
</dbReference>
<sequence>MTETRGTPTPPSRKPDGIITTQRNGQTIVAELFFNHSSTETFRDKLLKMILADKQE</sequence>
<reference evidence="2 3" key="1">
    <citation type="submission" date="2013-07" db="EMBL/GenBank/DDBJ databases">
        <authorList>
            <person name="Weinstock G."/>
            <person name="Sodergren E."/>
            <person name="Wylie T."/>
            <person name="Fulton L."/>
            <person name="Fulton R."/>
            <person name="Fronick C."/>
            <person name="O'Laughlin M."/>
            <person name="Godfrey J."/>
            <person name="Miner T."/>
            <person name="Herter B."/>
            <person name="Appelbaum E."/>
            <person name="Cordes M."/>
            <person name="Lek S."/>
            <person name="Wollam A."/>
            <person name="Pepin K.H."/>
            <person name="Palsikar V.B."/>
            <person name="Mitreva M."/>
            <person name="Wilson R.K."/>
        </authorList>
    </citation>
    <scope>NUCLEOTIDE SEQUENCE [LARGE SCALE GENOMIC DNA]</scope>
    <source>
        <strain evidence="2 3">ATCC 14940</strain>
    </source>
</reference>
<evidence type="ECO:0000256" key="1">
    <source>
        <dbReference type="SAM" id="MobiDB-lite"/>
    </source>
</evidence>
<feature type="region of interest" description="Disordered" evidence="1">
    <location>
        <begin position="1"/>
        <end position="22"/>
    </location>
</feature>
<gene>
    <name evidence="2" type="ORF">CLOSYM_02592</name>
</gene>
<proteinExistence type="predicted"/>
<organism evidence="2 3">
    <name type="scientific">[Clostridium] symbiosum ATCC 14940</name>
    <dbReference type="NCBI Taxonomy" id="411472"/>
    <lineage>
        <taxon>Bacteria</taxon>
        <taxon>Bacillati</taxon>
        <taxon>Bacillota</taxon>
        <taxon>Clostridia</taxon>
        <taxon>Lachnospirales</taxon>
        <taxon>Lachnospiraceae</taxon>
        <taxon>Otoolea</taxon>
    </lineage>
</organism>
<name>A0ABC9TXB0_CLOSY</name>
<dbReference type="Proteomes" id="UP000016491">
    <property type="component" value="Unassembled WGS sequence"/>
</dbReference>
<comment type="caution">
    <text evidence="2">The sequence shown here is derived from an EMBL/GenBank/DDBJ whole genome shotgun (WGS) entry which is preliminary data.</text>
</comment>
<evidence type="ECO:0000313" key="2">
    <source>
        <dbReference type="EMBL" id="ERI76508.1"/>
    </source>
</evidence>
<dbReference type="EMBL" id="AWSU01000198">
    <property type="protein sequence ID" value="ERI76508.1"/>
    <property type="molecule type" value="Genomic_DNA"/>
</dbReference>
<accession>A0ABC9TXB0</accession>
<protein>
    <recommendedName>
        <fullName evidence="4">Transposon-encoded protein TnpW</fullName>
    </recommendedName>
</protein>
<dbReference type="AlphaFoldDB" id="A0ABC9TXB0"/>
<evidence type="ECO:0000313" key="3">
    <source>
        <dbReference type="Proteomes" id="UP000016491"/>
    </source>
</evidence>